<sequence>MTAEKLAACEEQLLPVAYPSNDLRTVPISRRAFGSWEKLAEAVAMHSASLAPRSRPLSPDKGNWGYHTTKDFLSVHRHRCSTQISPMIHPSVWPSVWPSVVFNALSRYTSEL</sequence>
<name>A0A183FYA2_HELPZ</name>
<gene>
    <name evidence="1" type="ORF">HPBE_LOCUS13608</name>
</gene>
<proteinExistence type="predicted"/>
<reference evidence="3" key="2">
    <citation type="submission" date="2019-09" db="UniProtKB">
        <authorList>
            <consortium name="WormBaseParasite"/>
        </authorList>
    </citation>
    <scope>IDENTIFICATION</scope>
</reference>
<dbReference type="EMBL" id="UZAH01027996">
    <property type="protein sequence ID" value="VDO96813.1"/>
    <property type="molecule type" value="Genomic_DNA"/>
</dbReference>
<dbReference type="AlphaFoldDB" id="A0A183FYA2"/>
<reference evidence="1 2" key="1">
    <citation type="submission" date="2018-11" db="EMBL/GenBank/DDBJ databases">
        <authorList>
            <consortium name="Pathogen Informatics"/>
        </authorList>
    </citation>
    <scope>NUCLEOTIDE SEQUENCE [LARGE SCALE GENOMIC DNA]</scope>
</reference>
<evidence type="ECO:0000313" key="1">
    <source>
        <dbReference type="EMBL" id="VDO96813.1"/>
    </source>
</evidence>
<protein>
    <submittedName>
        <fullName evidence="3">Formate dehydrogenase</fullName>
    </submittedName>
</protein>
<accession>A0A183FYA2</accession>
<evidence type="ECO:0000313" key="2">
    <source>
        <dbReference type="Proteomes" id="UP000050761"/>
    </source>
</evidence>
<dbReference type="Proteomes" id="UP000050761">
    <property type="component" value="Unassembled WGS sequence"/>
</dbReference>
<organism evidence="2 3">
    <name type="scientific">Heligmosomoides polygyrus</name>
    <name type="common">Parasitic roundworm</name>
    <dbReference type="NCBI Taxonomy" id="6339"/>
    <lineage>
        <taxon>Eukaryota</taxon>
        <taxon>Metazoa</taxon>
        <taxon>Ecdysozoa</taxon>
        <taxon>Nematoda</taxon>
        <taxon>Chromadorea</taxon>
        <taxon>Rhabditida</taxon>
        <taxon>Rhabditina</taxon>
        <taxon>Rhabditomorpha</taxon>
        <taxon>Strongyloidea</taxon>
        <taxon>Heligmosomidae</taxon>
        <taxon>Heligmosomoides</taxon>
    </lineage>
</organism>
<evidence type="ECO:0000313" key="3">
    <source>
        <dbReference type="WBParaSite" id="HPBE_0001360701-mRNA-1"/>
    </source>
</evidence>
<dbReference type="WBParaSite" id="HPBE_0001360701-mRNA-1">
    <property type="protein sequence ID" value="HPBE_0001360701-mRNA-1"/>
    <property type="gene ID" value="HPBE_0001360701"/>
</dbReference>
<accession>A0A3P8AXX8</accession>
<keyword evidence="2" id="KW-1185">Reference proteome</keyword>